<evidence type="ECO:0000256" key="4">
    <source>
        <dbReference type="ARBA" id="ARBA00022737"/>
    </source>
</evidence>
<dbReference type="InterPro" id="IPR042099">
    <property type="entry name" value="ANL_N_sf"/>
</dbReference>
<dbReference type="Pfam" id="PF00550">
    <property type="entry name" value="PP-binding"/>
    <property type="match status" value="3"/>
</dbReference>
<organism evidence="8 9">
    <name type="scientific">Kineosporia succinea</name>
    <dbReference type="NCBI Taxonomy" id="84632"/>
    <lineage>
        <taxon>Bacteria</taxon>
        <taxon>Bacillati</taxon>
        <taxon>Actinomycetota</taxon>
        <taxon>Actinomycetes</taxon>
        <taxon>Kineosporiales</taxon>
        <taxon>Kineosporiaceae</taxon>
        <taxon>Kineosporia</taxon>
    </lineage>
</organism>
<dbReference type="Gene3D" id="1.10.1200.10">
    <property type="entry name" value="ACP-like"/>
    <property type="match status" value="3"/>
</dbReference>
<dbReference type="CDD" id="cd05930">
    <property type="entry name" value="A_NRPS"/>
    <property type="match status" value="1"/>
</dbReference>
<dbReference type="InterPro" id="IPR010060">
    <property type="entry name" value="NRPS_synth"/>
</dbReference>
<dbReference type="RefSeq" id="WP_307244116.1">
    <property type="nucleotide sequence ID" value="NZ_JAUSQZ010000001.1"/>
</dbReference>
<evidence type="ECO:0000313" key="8">
    <source>
        <dbReference type="EMBL" id="MDP9827714.1"/>
    </source>
</evidence>
<feature type="domain" description="Carrier" evidence="7">
    <location>
        <begin position="2986"/>
        <end position="3060"/>
    </location>
</feature>
<dbReference type="Gene3D" id="3.30.300.30">
    <property type="match status" value="3"/>
</dbReference>
<dbReference type="InterPro" id="IPR020806">
    <property type="entry name" value="PKS_PP-bd"/>
</dbReference>
<dbReference type="InterPro" id="IPR010071">
    <property type="entry name" value="AA_adenyl_dom"/>
</dbReference>
<evidence type="ECO:0000259" key="7">
    <source>
        <dbReference type="PROSITE" id="PS50075"/>
    </source>
</evidence>
<dbReference type="Pfam" id="PF00668">
    <property type="entry name" value="Condensation"/>
    <property type="match status" value="5"/>
</dbReference>
<dbReference type="InterPro" id="IPR045851">
    <property type="entry name" value="AMP-bd_C_sf"/>
</dbReference>
<feature type="region of interest" description="Disordered" evidence="6">
    <location>
        <begin position="3331"/>
        <end position="3361"/>
    </location>
</feature>
<reference evidence="8 9" key="1">
    <citation type="submission" date="2023-07" db="EMBL/GenBank/DDBJ databases">
        <title>Sequencing the genomes of 1000 actinobacteria strains.</title>
        <authorList>
            <person name="Klenk H.-P."/>
        </authorList>
    </citation>
    <scope>NUCLEOTIDE SEQUENCE [LARGE SCALE GENOMIC DNA]</scope>
    <source>
        <strain evidence="8 9">DSM 44388</strain>
    </source>
</reference>
<dbReference type="NCBIfam" id="TIGR01720">
    <property type="entry name" value="NRPS-para261"/>
    <property type="match status" value="1"/>
</dbReference>
<dbReference type="SMART" id="SM00823">
    <property type="entry name" value="PKS_PP"/>
    <property type="match status" value="3"/>
</dbReference>
<name>A0ABT9P5L1_9ACTN</name>
<dbReference type="PROSITE" id="PS50075">
    <property type="entry name" value="CARRIER"/>
    <property type="match status" value="3"/>
</dbReference>
<dbReference type="Proteomes" id="UP001235712">
    <property type="component" value="Unassembled WGS sequence"/>
</dbReference>
<dbReference type="PROSITE" id="PS00012">
    <property type="entry name" value="PHOSPHOPANTETHEINE"/>
    <property type="match status" value="3"/>
</dbReference>
<proteinExistence type="predicted"/>
<keyword evidence="4" id="KW-0677">Repeat</keyword>
<dbReference type="PANTHER" id="PTHR45527:SF1">
    <property type="entry name" value="FATTY ACID SYNTHASE"/>
    <property type="match status" value="1"/>
</dbReference>
<dbReference type="EMBL" id="JAUSQZ010000001">
    <property type="protein sequence ID" value="MDP9827714.1"/>
    <property type="molecule type" value="Genomic_DNA"/>
</dbReference>
<dbReference type="PROSITE" id="PS00455">
    <property type="entry name" value="AMP_BINDING"/>
    <property type="match status" value="3"/>
</dbReference>
<dbReference type="Pfam" id="PF00501">
    <property type="entry name" value="AMP-binding"/>
    <property type="match status" value="3"/>
</dbReference>
<dbReference type="InterPro" id="IPR036736">
    <property type="entry name" value="ACP-like_sf"/>
</dbReference>
<dbReference type="Gene3D" id="3.40.50.12780">
    <property type="entry name" value="N-terminal domain of ligase-like"/>
    <property type="match status" value="1"/>
</dbReference>
<dbReference type="InterPro" id="IPR025110">
    <property type="entry name" value="AMP-bd_C"/>
</dbReference>
<dbReference type="InterPro" id="IPR009081">
    <property type="entry name" value="PP-bd_ACP"/>
</dbReference>
<dbReference type="SUPFAM" id="SSF52777">
    <property type="entry name" value="CoA-dependent acyltransferases"/>
    <property type="match status" value="8"/>
</dbReference>
<evidence type="ECO:0000256" key="6">
    <source>
        <dbReference type="SAM" id="MobiDB-lite"/>
    </source>
</evidence>
<feature type="domain" description="Carrier" evidence="7">
    <location>
        <begin position="1952"/>
        <end position="2026"/>
    </location>
</feature>
<dbReference type="CDD" id="cd19543">
    <property type="entry name" value="DCL_NRPS"/>
    <property type="match status" value="1"/>
</dbReference>
<keyword evidence="5" id="KW-0045">Antibiotic biosynthesis</keyword>
<dbReference type="NCBIfam" id="TIGR01733">
    <property type="entry name" value="AA-adenyl-dom"/>
    <property type="match status" value="3"/>
</dbReference>
<evidence type="ECO:0000256" key="3">
    <source>
        <dbReference type="ARBA" id="ARBA00022553"/>
    </source>
</evidence>
<dbReference type="Gene3D" id="3.30.559.10">
    <property type="entry name" value="Chloramphenicol acetyltransferase-like domain"/>
    <property type="match status" value="4"/>
</dbReference>
<feature type="domain" description="Carrier" evidence="7">
    <location>
        <begin position="926"/>
        <end position="1000"/>
    </location>
</feature>
<dbReference type="SUPFAM" id="SSF56801">
    <property type="entry name" value="Acetyl-CoA synthetase-like"/>
    <property type="match status" value="3"/>
</dbReference>
<dbReference type="InterPro" id="IPR023213">
    <property type="entry name" value="CAT-like_dom_sf"/>
</dbReference>
<dbReference type="InterPro" id="IPR006162">
    <property type="entry name" value="Ppantetheine_attach_site"/>
</dbReference>
<dbReference type="PANTHER" id="PTHR45527">
    <property type="entry name" value="NONRIBOSOMAL PEPTIDE SYNTHETASE"/>
    <property type="match status" value="1"/>
</dbReference>
<sequence length="3552" mass="380967">MTEKKIADILPLSPLQEGMLFHAQLGERDVYTVCTSLELEGPFDPVAARAAAEAVLQRHPNLRAGFRRTRAGVAVAVVAGRTEIGWQEVDLRFDQHARARSEEILDAERNRVFDLARPPLIRFTVVRLGERSTRLVVSHHHVLLDGWSSPLLLQEFFALYAGRSLPAPPAYRDYLAWLQKWDAAAATGAWKDALAGLDGPTLVAPSDPLRVPVLPGSAARSIDAQALARFATARGLTLNTVVQAAWGLTVGALTGRDDVVFGSTVSGRPAEVPGVEAMIGLFINTVPVRVAPRRGESVDALLTRLQDRQASLIDHQYLPLPQIRRAAGAGELFDTLVVFENYPFDENGWDEPAPGLRLVATDAEDATHYPLVLVADAGERLSLELRYNGELFTASRAQTIADRLLLVLNALIADPARPASTIDVLLPGERSVPAVESPTAPASFPQLFEAARAAHADDVALVFESRALTYAELDARANRLAHRLIAAGAGRGQVVAVAVPRGIELVVSLLAVLKSGAAYLAIDLDYPADRVAYMLDDARPVVLLGSGVPFGGTTLGTEDDPTRPSTRPPVDLTPLDAAYVIYTSGSTGRPKGVVVPHEGAAKLLDTAVLRFGLDPGSRVLQFASPSFDVTFFELCMGLLTGGRLVVTPAERRVAGPALVEYLVQQGITIAALPPALLAGMPAEVDLPPGMTTLVGTEVVPPALVARFGTDRPMFNCYGPTEATTNATLHRTSPQHRGPVPIGVPDPHVRAHLLDASLRPVLDGVPGELYLAGDGLARGYLGRAALTAERFVADPFVPGGRMYRTGDLVSRSPEGELQFLGRADDQIKIRGFRIEPGEIEAVLAASPGVDRAVVTVREDQPGKRILVGYVAGSATPPELRARAAAVLPDHMVPTAIVVLDRLPMTANGKTDLNALPAPVLDGSRGRSPRTPREEVLHQAVSEVLGVATLSIDDDFFTLGGDSIVAMQLVSRVRRAGLRITPRQVFARRTVAGLAAVATVVPTADGSVPSAAALVALEPGEAPDAAEVLPLTPMQEGMVFHAGLGDDVYTVQFTFELSGVDVDRLHRAVDALLVRHSNLRAGFRHLRSGRAAAVVPPPEVTAEWLELDLSALPAPDRPAALRARLDAERERPFDLDRPPLVRWMLVSGMPRPLLVLTHHHLLMDGWSRSPLIADLRALYRADDPSAVPAPPAYRDYLAWLTAQSPETSRAAWRSELSGLEEPSRVVPAGFPARGPIASVGLDLDLPALKTLGVTANTVVQAAWGLLLGRLTGRDDVVFGATVAGRPPELPGVEDTVGLFIQTVPVRVRWSPAEPARQVLNRLQENQAGLMEHQYLGLPAIQREAGLGELFDSLLVFENYPDDPGSADGLDICVREGRDATHYPLTWSAVGGAGLSIGAEYRTDLIGPALMDWLLSALGRLITTMVDAPETPVGRLTPSAPESVESYLSAGEGPSVEIPETTLTARFAETAARTPEAVAVRFEGAGLTYAELDARATRLAARLVAGGVSAGDVVAVALERSPELVVALLATHKAGAAYLPLDLGQPPVRIQELLEDARPRAVVVATPTPLSRIIQNLPEVRAIPVRDDGSAAGHDVHPRPAPNPALPAYLIYTSGSTGKPKGVLVSHRAIVNRLLWMQAEHPLDATDRVLQKTPFGFDVSVWEFFWPLITGATLVVAKPGGHQDPRYLAQLIDEEGVTTAHFVPSMLAAFLPEASRQTSLRRVISSGEALPGDLARRFGEATGVPLFNFYGPTEAAVDVTAGPASGEPNVPIGRPVWNTGAHVLDASLQPVPPGVTGELYLGGVQLADAYRGRPALTAERFVAGPSGRRLYRTGDLARRRDDGALEFLGRADHQVKIRGFRIELGEIEHALAQIESVGAAAVLAREDRPGRVQLVAYVTGGDAPEILEHLRRNLPEHLVPQAVVRLDELPTTPNGKLDRKALPAPDFAAQAGHDEPRTERETLIAAKVARVVGIERVGVHDDFFTLGGDSIVAMQLVSLLRREGLTLSPKDVFQLRTVARLAEKAHTEGRSVAVDRELITLTPDEKDEIGRHREVLPLTPLQTGLLFHASMNMADGVDVYTVQLTFELGSVNAARLRGAAQALVDRHANLRAGYRFLQSGRAVGVVAGPVVVPWAFDDLGPTGNWAAVLEREARRFDVSTAPLIRFALVRLAPDRHRLVVTHQHLLLDGWSRGPLMRELSDLYGGREPASHDYRTYLSWLGSQDPAAADRAWDRALDGLAEPTRIAAADPTREPRIPRILVRELPADLTAGLTAWCRAEGVTVNTLVRAAWSLVLARLTGQDDVVFGATVSGRPPEVAGAEDMIGLFINTLPVRAKLDPAEGLGAFVRRLQAEQVELLPYQYAGLAGIQRRAGLGELFDTLLVFENYPPGEASSDDALQAVDAGGRDATHYPFAWVVDPGERLTLGAEYRDDLFTAEQVEQIQDMMRAAFRALLADPGTAVGALDLMPAARRAQILGWGDPHPQRDQARLTLPGLFTDVVARHPEATALVGPDLSLTFRELDDASNRLAQLLIRHGAGPEQLVAIALPRSAATMIAILAVLRSGAAYLPVDTAYPPAHVAGMLEDARPHLLVSGLGVDVGSSVPTIALDAPETIEALARTRPGPLPSVRAASPAYVIYTSGSTGRPKGVVVTHASIAALFRSHRETLYRPAQEISGRDRLNVAHAWSFSFDASWQPQLWLFDGHALHIVDEETRRDPEALIGLLRDRDVDFVELTPSHMGQLLDSGLRDGDLAVIGVGGEAVPAELWNRLAGLGTTRAFNLYGPTESTVDALTARLTPSTRPHVGGPVTGTRAYILDRALRPVPPGVTGELYLAGEGLARGYLNRSALTAERFVASPFSAGMRMYRTGDLAHWEQGRIVLAGRGDDQVKVRGFRVELAEIEAALDRLDAVSRSVVALGRRRQLIAYLVPAAGFTPEPADIRRSVAESLPEHMVPSAFVVLQTFPTLANGKLDRAALPEPDRAARAGGRAPGTARQKVLCDVFAAVLGLADVGIDDDFFALGGDSIVAMQLVSRLRGAGLRVSPRSVFTARTVAALDGLVTENPAGARADDQSGVMPLTPVMHWLTQVEGPIDGFNQSAVIQLPADVDPERLQAALNAVVATHGMLRSRLTDDGLEVPEQWPAPLVRTVPARGFGPEQLWEAVARQARVEQAGLRPREGVMLRAARFDRGPGEPGRLLLLIHHLVVDGVSWRILLPDLAIAYAQTLSGSIDLAPEETSFRRWASLLAGQAHTRATEMPQWRDVLTRAGRLPVDRDVDPALDRAASIQEVNRELPTEKTAPLLTTVPAAYGAAVNDVLLTALALAVGDLRRRYADRGAGPGHGGNARVEGSAGPSTSPRDPARSRGSGVLVALEGHGREEQVTGDRSVDLSRTVGWFTNVFPVLLDPGDIDLDDALAGGAHAARAVANVKHSLAALPDNGMGYGLLRHLNPDTADELAGYGEPQIEFNYMGRLDFPEATDWSYAPEVEAADNGADENMPETYALIVNAQTEDRPHGPQLTVSWAYPRGVISAAAVEDLADTWFRALDALTEQAKEQS</sequence>
<comment type="cofactor">
    <cofactor evidence="1">
        <name>pantetheine 4'-phosphate</name>
        <dbReference type="ChEBI" id="CHEBI:47942"/>
    </cofactor>
</comment>
<dbReference type="CDD" id="cd17646">
    <property type="entry name" value="A_NRPS_AB3403-like"/>
    <property type="match status" value="1"/>
</dbReference>
<dbReference type="NCBIfam" id="NF003417">
    <property type="entry name" value="PRK04813.1"/>
    <property type="match status" value="3"/>
</dbReference>
<dbReference type="Gene3D" id="2.30.38.10">
    <property type="entry name" value="Luciferase, Domain 3"/>
    <property type="match status" value="2"/>
</dbReference>
<comment type="caution">
    <text evidence="8">The sequence shown here is derived from an EMBL/GenBank/DDBJ whole genome shotgun (WGS) entry which is preliminary data.</text>
</comment>
<dbReference type="InterPro" id="IPR020845">
    <property type="entry name" value="AMP-binding_CS"/>
</dbReference>
<keyword evidence="3" id="KW-0597">Phosphoprotein</keyword>
<accession>A0ABT9P5L1</accession>
<evidence type="ECO:0000256" key="2">
    <source>
        <dbReference type="ARBA" id="ARBA00022450"/>
    </source>
</evidence>
<dbReference type="SUPFAM" id="SSF47336">
    <property type="entry name" value="ACP-like"/>
    <property type="match status" value="3"/>
</dbReference>
<keyword evidence="2" id="KW-0596">Phosphopantetheine</keyword>
<dbReference type="Pfam" id="PF13193">
    <property type="entry name" value="AMP-binding_C"/>
    <property type="match status" value="2"/>
</dbReference>
<dbReference type="InterPro" id="IPR000873">
    <property type="entry name" value="AMP-dep_synth/lig_dom"/>
</dbReference>
<keyword evidence="9" id="KW-1185">Reference proteome</keyword>
<evidence type="ECO:0000256" key="1">
    <source>
        <dbReference type="ARBA" id="ARBA00001957"/>
    </source>
</evidence>
<dbReference type="Gene3D" id="3.30.559.30">
    <property type="entry name" value="Nonribosomal peptide synthetase, condensation domain"/>
    <property type="match status" value="4"/>
</dbReference>
<evidence type="ECO:0000256" key="5">
    <source>
        <dbReference type="ARBA" id="ARBA00023194"/>
    </source>
</evidence>
<gene>
    <name evidence="8" type="ORF">J2S57_003463</name>
</gene>
<evidence type="ECO:0000313" key="9">
    <source>
        <dbReference type="Proteomes" id="UP001235712"/>
    </source>
</evidence>
<protein>
    <submittedName>
        <fullName evidence="8">Amino acid adenylation domain-containing protein/non-ribosomal peptide synthase protein (TIGR01720 family)</fullName>
    </submittedName>
</protein>
<dbReference type="InterPro" id="IPR001242">
    <property type="entry name" value="Condensation_dom"/>
</dbReference>
<dbReference type="Gene3D" id="3.40.50.980">
    <property type="match status" value="4"/>
</dbReference>